<organism evidence="2 3">
    <name type="scientific">Sporisorium graminicola</name>
    <dbReference type="NCBI Taxonomy" id="280036"/>
    <lineage>
        <taxon>Eukaryota</taxon>
        <taxon>Fungi</taxon>
        <taxon>Dikarya</taxon>
        <taxon>Basidiomycota</taxon>
        <taxon>Ustilaginomycotina</taxon>
        <taxon>Ustilaginomycetes</taxon>
        <taxon>Ustilaginales</taxon>
        <taxon>Ustilaginaceae</taxon>
        <taxon>Sporisorium</taxon>
    </lineage>
</organism>
<dbReference type="Proteomes" id="UP000306050">
    <property type="component" value="Chromosome SGRAM_22"/>
</dbReference>
<evidence type="ECO:0000313" key="3">
    <source>
        <dbReference type="Proteomes" id="UP000306050"/>
    </source>
</evidence>
<dbReference type="GeneID" id="40726592"/>
<feature type="compositionally biased region" description="Polar residues" evidence="1">
    <location>
        <begin position="90"/>
        <end position="108"/>
    </location>
</feature>
<proteinExistence type="predicted"/>
<evidence type="ECO:0000256" key="1">
    <source>
        <dbReference type="SAM" id="MobiDB-lite"/>
    </source>
</evidence>
<dbReference type="RefSeq" id="XP_029739005.1">
    <property type="nucleotide sequence ID" value="XM_029884295.1"/>
</dbReference>
<name>A0A4U7KRF9_9BASI</name>
<dbReference type="OrthoDB" id="2590867at2759"/>
<feature type="compositionally biased region" description="Low complexity" evidence="1">
    <location>
        <begin position="51"/>
        <end position="61"/>
    </location>
</feature>
<feature type="region of interest" description="Disordered" evidence="1">
    <location>
        <begin position="20"/>
        <end position="108"/>
    </location>
</feature>
<evidence type="ECO:0000313" key="2">
    <source>
        <dbReference type="EMBL" id="TKY87020.1"/>
    </source>
</evidence>
<accession>A0A4U7KRF9</accession>
<gene>
    <name evidence="2" type="ORF">EX895_003697</name>
</gene>
<dbReference type="AlphaFoldDB" id="A0A4U7KRF9"/>
<dbReference type="KEGG" id="sgra:EX895_003697"/>
<reference evidence="2 3" key="1">
    <citation type="submission" date="2019-05" db="EMBL/GenBank/DDBJ databases">
        <title>Sporisorium graminicola CBS 10092 draft sequencing and annotation.</title>
        <authorList>
            <person name="Solano-Gonzalez S."/>
            <person name="Caddick M.X."/>
            <person name="Darby A."/>
        </authorList>
    </citation>
    <scope>NUCLEOTIDE SEQUENCE [LARGE SCALE GENOMIC DNA]</scope>
    <source>
        <strain evidence="2 3">CBS 10092</strain>
    </source>
</reference>
<keyword evidence="3" id="KW-1185">Reference proteome</keyword>
<comment type="caution">
    <text evidence="2">The sequence shown here is derived from an EMBL/GenBank/DDBJ whole genome shotgun (WGS) entry which is preliminary data.</text>
</comment>
<protein>
    <submittedName>
        <fullName evidence="2">Uncharacterized protein</fullName>
    </submittedName>
</protein>
<sequence>MSAGDKLGGAVKGVFNTIHGAGEAIRGNINDGLDSAGEGLRQASSDKDGHSTTTSSSDPSTFGKSDDYNQSGNHQGVAQKGTDEFKQGIEQISNAFNSNKSSNTHSSV</sequence>
<dbReference type="EMBL" id="SRRM01000014">
    <property type="protein sequence ID" value="TKY87020.1"/>
    <property type="molecule type" value="Genomic_DNA"/>
</dbReference>